<evidence type="ECO:0000313" key="4">
    <source>
        <dbReference type="Proteomes" id="UP000719942"/>
    </source>
</evidence>
<reference evidence="3 4" key="1">
    <citation type="submission" date="2021-03" db="EMBL/GenBank/DDBJ databases">
        <title>Caproiciproducens sp. nov. isolated from feces of cow.</title>
        <authorList>
            <person name="Choi J.-Y."/>
        </authorList>
    </citation>
    <scope>NUCLEOTIDE SEQUENCE [LARGE SCALE GENOMIC DNA]</scope>
    <source>
        <strain evidence="3 4">AGMB10547</strain>
    </source>
</reference>
<keyword evidence="1" id="KW-0472">Membrane</keyword>
<dbReference type="InterPro" id="IPR002810">
    <property type="entry name" value="NfeD-like_C"/>
</dbReference>
<dbReference type="InterPro" id="IPR012340">
    <property type="entry name" value="NA-bd_OB-fold"/>
</dbReference>
<sequence>METYLPYFWLAVIIIAAVVEGSTAQLVSIWFVAGGVGALIANLCGAELWTQTVVFVVVTALTLVVTRPLVKKLMNFKKVETNVDRYIGKDGIVIAEINNTIGVGQVNVLGSVWTARSEDGSIIKIGEHVLINAIEGVKLIVTVHNESKEDS</sequence>
<dbReference type="EMBL" id="JAGFNZ010000005">
    <property type="protein sequence ID" value="MBW7573690.1"/>
    <property type="molecule type" value="Genomic_DNA"/>
</dbReference>
<keyword evidence="1" id="KW-1133">Transmembrane helix</keyword>
<evidence type="ECO:0000256" key="1">
    <source>
        <dbReference type="SAM" id="Phobius"/>
    </source>
</evidence>
<dbReference type="Proteomes" id="UP000719942">
    <property type="component" value="Unassembled WGS sequence"/>
</dbReference>
<protein>
    <submittedName>
        <fullName evidence="3">NfeD family protein</fullName>
    </submittedName>
</protein>
<accession>A0ABS7DQX1</accession>
<dbReference type="Gene3D" id="2.40.50.140">
    <property type="entry name" value="Nucleic acid-binding proteins"/>
    <property type="match status" value="1"/>
</dbReference>
<feature type="transmembrane region" description="Helical" evidence="1">
    <location>
        <begin position="48"/>
        <end position="70"/>
    </location>
</feature>
<dbReference type="RefSeq" id="WP_219966086.1">
    <property type="nucleotide sequence ID" value="NZ_JAGFNZ010000005.1"/>
</dbReference>
<comment type="caution">
    <text evidence="3">The sequence shown here is derived from an EMBL/GenBank/DDBJ whole genome shotgun (WGS) entry which is preliminary data.</text>
</comment>
<keyword evidence="1" id="KW-0812">Transmembrane</keyword>
<feature type="transmembrane region" description="Helical" evidence="1">
    <location>
        <begin position="7"/>
        <end position="33"/>
    </location>
</feature>
<dbReference type="Pfam" id="PF01957">
    <property type="entry name" value="NfeD"/>
    <property type="match status" value="1"/>
</dbReference>
<proteinExistence type="predicted"/>
<feature type="domain" description="NfeD-like C-terminal" evidence="2">
    <location>
        <begin position="83"/>
        <end position="141"/>
    </location>
</feature>
<name>A0ABS7DQX1_9FIRM</name>
<keyword evidence="4" id="KW-1185">Reference proteome</keyword>
<organism evidence="3 4">
    <name type="scientific">Caproiciproducens faecalis</name>
    <dbReference type="NCBI Taxonomy" id="2820301"/>
    <lineage>
        <taxon>Bacteria</taxon>
        <taxon>Bacillati</taxon>
        <taxon>Bacillota</taxon>
        <taxon>Clostridia</taxon>
        <taxon>Eubacteriales</taxon>
        <taxon>Acutalibacteraceae</taxon>
        <taxon>Caproiciproducens</taxon>
    </lineage>
</organism>
<evidence type="ECO:0000313" key="3">
    <source>
        <dbReference type="EMBL" id="MBW7573690.1"/>
    </source>
</evidence>
<gene>
    <name evidence="3" type="ORF">J5W02_12810</name>
</gene>
<dbReference type="SUPFAM" id="SSF141322">
    <property type="entry name" value="NfeD domain-like"/>
    <property type="match status" value="1"/>
</dbReference>
<evidence type="ECO:0000259" key="2">
    <source>
        <dbReference type="Pfam" id="PF01957"/>
    </source>
</evidence>